<proteinExistence type="predicted"/>
<dbReference type="SUPFAM" id="SSF46966">
    <property type="entry name" value="Spectrin repeat"/>
    <property type="match status" value="1"/>
</dbReference>
<gene>
    <name evidence="3" type="ORF">PTSG_10392</name>
</gene>
<feature type="compositionally biased region" description="Acidic residues" evidence="2">
    <location>
        <begin position="1515"/>
        <end position="1533"/>
    </location>
</feature>
<feature type="region of interest" description="Disordered" evidence="2">
    <location>
        <begin position="253"/>
        <end position="294"/>
    </location>
</feature>
<feature type="compositionally biased region" description="Low complexity" evidence="2">
    <location>
        <begin position="831"/>
        <end position="849"/>
    </location>
</feature>
<dbReference type="GeneID" id="16068973"/>
<dbReference type="KEGG" id="sre:PTSG_10392"/>
<dbReference type="Proteomes" id="UP000007799">
    <property type="component" value="Unassembled WGS sequence"/>
</dbReference>
<evidence type="ECO:0000313" key="3">
    <source>
        <dbReference type="EMBL" id="EGD80118.1"/>
    </source>
</evidence>
<keyword evidence="4" id="KW-1185">Reference proteome</keyword>
<feature type="region of interest" description="Disordered" evidence="2">
    <location>
        <begin position="1083"/>
        <end position="1108"/>
    </location>
</feature>
<feature type="region of interest" description="Disordered" evidence="2">
    <location>
        <begin position="564"/>
        <end position="595"/>
    </location>
</feature>
<feature type="compositionally biased region" description="Low complexity" evidence="2">
    <location>
        <begin position="428"/>
        <end position="451"/>
    </location>
</feature>
<feature type="compositionally biased region" description="Basic and acidic residues" evidence="2">
    <location>
        <begin position="1785"/>
        <end position="1797"/>
    </location>
</feature>
<dbReference type="EMBL" id="GL832990">
    <property type="protein sequence ID" value="EGD80118.1"/>
    <property type="molecule type" value="Genomic_DNA"/>
</dbReference>
<dbReference type="OMA" id="NPPWFQL"/>
<feature type="compositionally biased region" description="Gly residues" evidence="2">
    <location>
        <begin position="1810"/>
        <end position="1823"/>
    </location>
</feature>
<feature type="compositionally biased region" description="Polar residues" evidence="2">
    <location>
        <begin position="265"/>
        <end position="282"/>
    </location>
</feature>
<evidence type="ECO:0000313" key="4">
    <source>
        <dbReference type="Proteomes" id="UP000007799"/>
    </source>
</evidence>
<feature type="compositionally biased region" description="Low complexity" evidence="2">
    <location>
        <begin position="1179"/>
        <end position="1199"/>
    </location>
</feature>
<feature type="compositionally biased region" description="Polar residues" evidence="2">
    <location>
        <begin position="564"/>
        <end position="573"/>
    </location>
</feature>
<feature type="coiled-coil region" evidence="1">
    <location>
        <begin position="1662"/>
        <end position="1689"/>
    </location>
</feature>
<dbReference type="Gene3D" id="1.20.58.60">
    <property type="match status" value="1"/>
</dbReference>
<feature type="compositionally biased region" description="Low complexity" evidence="2">
    <location>
        <begin position="1799"/>
        <end position="1809"/>
    </location>
</feature>
<dbReference type="InterPro" id="IPR039715">
    <property type="entry name" value="ZCCHC10"/>
</dbReference>
<feature type="region of interest" description="Disordered" evidence="2">
    <location>
        <begin position="1754"/>
        <end position="1832"/>
    </location>
</feature>
<dbReference type="PANTHER" id="PTHR13491">
    <property type="entry name" value="ZCCHC10 PROTEIN"/>
    <property type="match status" value="1"/>
</dbReference>
<feature type="compositionally biased region" description="Low complexity" evidence="2">
    <location>
        <begin position="283"/>
        <end position="294"/>
    </location>
</feature>
<feature type="region of interest" description="Disordered" evidence="2">
    <location>
        <begin position="831"/>
        <end position="906"/>
    </location>
</feature>
<feature type="region of interest" description="Disordered" evidence="2">
    <location>
        <begin position="1163"/>
        <end position="1199"/>
    </location>
</feature>
<feature type="compositionally biased region" description="Pro residues" evidence="2">
    <location>
        <begin position="757"/>
        <end position="770"/>
    </location>
</feature>
<feature type="region of interest" description="Disordered" evidence="2">
    <location>
        <begin position="1508"/>
        <end position="1536"/>
    </location>
</feature>
<feature type="compositionally biased region" description="Low complexity" evidence="2">
    <location>
        <begin position="792"/>
        <end position="801"/>
    </location>
</feature>
<dbReference type="PANTHER" id="PTHR13491:SF0">
    <property type="entry name" value="ZINC FINGER CCHC DOMAIN-CONTAINING PROTEIN 10"/>
    <property type="match status" value="1"/>
</dbReference>
<feature type="compositionally biased region" description="Basic and acidic residues" evidence="2">
    <location>
        <begin position="1083"/>
        <end position="1093"/>
    </location>
</feature>
<accession>F2UR63</accession>
<dbReference type="RefSeq" id="XP_004988443.1">
    <property type="nucleotide sequence ID" value="XM_004988386.1"/>
</dbReference>
<keyword evidence="1" id="KW-0175">Coiled coil</keyword>
<feature type="compositionally biased region" description="Low complexity" evidence="2">
    <location>
        <begin position="1754"/>
        <end position="1769"/>
    </location>
</feature>
<sequence length="2540" mass="265523">MDALSRVLSVRVDLHSKEKAYQQDAAALYAWIDAKTTWLRSCPVDALLSKRAIASNSNRPQQASTQTAATHDDDTVATTPLFSQQLISHLKEDRPDHASRLARLGRLFSDIQLQRHLHGMHPFSPTTAAAATAAVTAASVSLSMASLELKWQALLDAEKAAIERATRVTADAAQQAQTIRALEAKASLVERHLSRAEQRLTALSSKGANDTATADGAAACTECAVQVYKSLLHVGVRVHTLLGAVNTALEQQAADQGGEEPASMASLSQSARASISTPTPKTAASSSSSSSSSSALSAQRARAYELQQRWSRLCDEAGMHVRRSRGRAAAAQVMSRLRSLDTGVTRITAIAGTAATATDTALSASSSSTSSLLTGAGAADAVAETRVQAMRQTLDACEQEATRLHDTVEAHVLAALSQPLPSTDEDSTTCPSAPAATSTSTANATSSTSSTSTSLASLQPASFCAPVKAAANTILASVRSARQQLRVQLDAAKSHVTHMALCDAARALHERMDCLQATLVSSLEWPREDGTAATTTAAAMTGCLSPTIKDDAIASLLELTTAQPPLATANNTTNGGGGGGDGGGDGGGESDSSAQRALVSFSGHQQALSALPRVLDVQHVGGVVSRHQVSLLDLSRELALLTSQARSVAPATPAQEAPATPVDTASAGCSVHELLRRAERKMGAYRAGVARARAFLIAVRRVSGVAEATARVARTAEDVQRQVLAACPAPNGTRGGDGDADVGTAAATVTGAVPPDIATPPASPPLPPSPTATTATATAADGGKSGSKHVQSPASSLSSARARSHLRVSVRGLQSRAKALLLDVTAKIAQSSKSSTAAASGANTTSAASPHVARKTHDQQQQQQQQQPSGLNVHLLQVPDQQQQQQKKDSGVASTQGRQPAGASVDTRREQAALLVAQLTLDGVLSMCDACMAWLDDAQASEDVRATREAAAAQLAGLCHRADRTISAAATTAQATARSDDAVSATALTAAATTTTATTHGGGAAASVHRQLARAIRTMVQSGNASDGIAVVGAPVAAVEAALAAAAKLDAIAQAEEFVEEHRRVLMSLVDSLDAVDRAYHRNNQRDDDDKGSDAGAGAGAGANERQQENDGAMNALWDDVSVSDASAVLLLLQRRLHTAATCTQQLELIHVKLTQLQTQVVSEHARGGDSQDTGDNTSTSGAAAAKHSSSSSSSLGDAGAGRLRGEIAGVIARVVQQQQLWRARQAVTDKCLHTITSACALMHAEVAVRDADAAVQRVLSSWVEQPLLSNATDGASDRSSTSAGNDGTSLASADVVSVIGTMVHDAVSTAEQCLQQQQQQQQQHGIDNDNRDTTALPSPSSALAAAVGVSARTAHVIAVLAQRVSAAQAPASTRRESDAVVRVEGLVQQLQQRQQLLTSACPLLSKQRALVSVLAGMRGEVQALLAACPTPSVVVSADQVQRTLASAQRSAEECTRIDTHATRLQSECEAVYNALVDLTTTASNGAGRSTNTAAVFISADALTNVGRHRSCGDSEQDDGCGDGDDDDDDDADASTASAHSVVDLCQRVCARARAGNEFLGAIQRHYQQRLQLLAVHARVRDVLTSLNTTSTPAAGPVATPSRVWETLRDTLDQVEMELAHVSPSAGTNTTEAADAAETTTTLPAALNSVVSAAASLLSSVHANVEHDLERARQQLRAKEAKMKAVQQQRLARDEMLARVAAAGTVGAEVERVRRQVEGVAVYGHLSGSELKGKHRVLESLLVQVDALEAQLAQTQTQPQAQPEPQTDTRAAPSGASASTLTTNMHHEGYDDSHEDAADVSSSSSSSSGAGDGVGRGSDGVGTRGAVQPSSSPALAVAAVRAAIDQKMRVLQHLLQYADFRQEALAFVAWLDKTEKQLQGQGANAHAATAAATVQEEARVASLELGFKDRQAEYEQLLETGRCLQAIDHGATQDVLALSDLPSIVSRVERRWARVQTVLARRKRVLQADAAFVKLQETLDELDLTFANVKAVLGEDTVSAVCKPQAAHQLTRVVEAAAAQLTDVRSRFASTLDATLGTSDVTALAAAPTPPPQHLQYRVEDVATELDELEALVGERTQRLAACAAFSEHAQSAGDVHVWLDGLQDTVQALEEEQRYACRDEADDEAVMSKCAAALAKVDAQVAVVSWLRDADTAPDTDAAHSALARLSDLQARIAGVQARAETAKSVHAQLASVASVEQHIRRKTVLVRSARDAAADTTTTITSNSSTTAITSASVSAGSSSSSSSSSGGLAGFVSRWRQLEGEVAELLGQGRGKIDACSELAASHPAHAGECDERRHHLAEAIASLEEEHAETTKLSTCWATMRKAQAVQEQLDANLAGVGREMDGVERMFVDACSGAGGDAGGSELGKATATAHVGEGGSSQRASQGARARVWLDRLGYLRNTTADMLPLLRSAVSDVNDTCADLERLLQRVVLESKGVDPVRVSRFVASVTRRQAVQNTNERAALLEAMATRLSAIHDTLYRIEKLENWMEVHGRNVNKHALSSDATVPAMLDEHLTLERLILQQDAAVRALKQAWA</sequence>
<feature type="compositionally biased region" description="Low complexity" evidence="2">
    <location>
        <begin position="771"/>
        <end position="780"/>
    </location>
</feature>
<dbReference type="InParanoid" id="F2UR63"/>
<protein>
    <submittedName>
        <fullName evidence="3">Uncharacterized protein</fullName>
    </submittedName>
</protein>
<reference evidence="3" key="1">
    <citation type="submission" date="2009-08" db="EMBL/GenBank/DDBJ databases">
        <title>Annotation of Salpingoeca rosetta.</title>
        <authorList>
            <consortium name="The Broad Institute Genome Sequencing Platform"/>
            <person name="Russ C."/>
            <person name="Cuomo C."/>
            <person name="Burger G."/>
            <person name="Gray M.W."/>
            <person name="Holland P.W.H."/>
            <person name="King N."/>
            <person name="Lang F.B.F."/>
            <person name="Roger A.J."/>
            <person name="Ruiz-Trillo I."/>
            <person name="Young S.K."/>
            <person name="Zeng Q."/>
            <person name="Gargeya S."/>
            <person name="Alvarado L."/>
            <person name="Berlin A."/>
            <person name="Chapman S.B."/>
            <person name="Chen Z."/>
            <person name="Freedman E."/>
            <person name="Gellesch M."/>
            <person name="Goldberg J."/>
            <person name="Griggs A."/>
            <person name="Gujja S."/>
            <person name="Heilman E."/>
            <person name="Heiman D."/>
            <person name="Howarth C."/>
            <person name="Mehta T."/>
            <person name="Neiman D."/>
            <person name="Pearson M."/>
            <person name="Roberts A."/>
            <person name="Saif S."/>
            <person name="Shea T."/>
            <person name="Shenoy N."/>
            <person name="Sisk P."/>
            <person name="Stolte C."/>
            <person name="Sykes S."/>
            <person name="White J."/>
            <person name="Yandava C."/>
            <person name="Haas B."/>
            <person name="Nusbaum C."/>
            <person name="Birren B."/>
        </authorList>
    </citation>
    <scope>NUCLEOTIDE SEQUENCE [LARGE SCALE GENOMIC DNA]</scope>
    <source>
        <strain evidence="3">ATCC 50818</strain>
    </source>
</reference>
<feature type="region of interest" description="Disordered" evidence="2">
    <location>
        <begin position="1314"/>
        <end position="1339"/>
    </location>
</feature>
<name>F2UR63_SALR5</name>
<evidence type="ECO:0000256" key="1">
    <source>
        <dbReference type="SAM" id="Coils"/>
    </source>
</evidence>
<feature type="region of interest" description="Disordered" evidence="2">
    <location>
        <begin position="55"/>
        <end position="75"/>
    </location>
</feature>
<evidence type="ECO:0000256" key="2">
    <source>
        <dbReference type="SAM" id="MobiDB-lite"/>
    </source>
</evidence>
<feature type="region of interest" description="Disordered" evidence="2">
    <location>
        <begin position="752"/>
        <end position="803"/>
    </location>
</feature>
<feature type="region of interest" description="Disordered" evidence="2">
    <location>
        <begin position="419"/>
        <end position="451"/>
    </location>
</feature>
<feature type="region of interest" description="Disordered" evidence="2">
    <location>
        <begin position="1271"/>
        <end position="1290"/>
    </location>
</feature>
<organism evidence="4">
    <name type="scientific">Salpingoeca rosetta (strain ATCC 50818 / BSB-021)</name>
    <dbReference type="NCBI Taxonomy" id="946362"/>
    <lineage>
        <taxon>Eukaryota</taxon>
        <taxon>Choanoflagellata</taxon>
        <taxon>Craspedida</taxon>
        <taxon>Salpingoecidae</taxon>
        <taxon>Salpingoeca</taxon>
    </lineage>
</organism>
<feature type="compositionally biased region" description="Gly residues" evidence="2">
    <location>
        <begin position="574"/>
        <end position="589"/>
    </location>
</feature>